<name>A0A815WBR3_9BILA</name>
<dbReference type="Proteomes" id="UP000681722">
    <property type="component" value="Unassembled WGS sequence"/>
</dbReference>
<comment type="caution">
    <text evidence="2">The sequence shown here is derived from an EMBL/GenBank/DDBJ whole genome shotgun (WGS) entry which is preliminary data.</text>
</comment>
<evidence type="ECO:0000256" key="1">
    <source>
        <dbReference type="SAM" id="MobiDB-lite"/>
    </source>
</evidence>
<evidence type="ECO:0000313" key="4">
    <source>
        <dbReference type="Proteomes" id="UP000663829"/>
    </source>
</evidence>
<evidence type="ECO:0000313" key="2">
    <source>
        <dbReference type="EMBL" id="CAF1543286.1"/>
    </source>
</evidence>
<dbReference type="EMBL" id="CAJNOQ010026146">
    <property type="protein sequence ID" value="CAF1543286.1"/>
    <property type="molecule type" value="Genomic_DNA"/>
</dbReference>
<keyword evidence="4" id="KW-1185">Reference proteome</keyword>
<dbReference type="Proteomes" id="UP000663829">
    <property type="component" value="Unassembled WGS sequence"/>
</dbReference>
<feature type="region of interest" description="Disordered" evidence="1">
    <location>
        <begin position="54"/>
        <end position="87"/>
    </location>
</feature>
<reference evidence="2" key="1">
    <citation type="submission" date="2021-02" db="EMBL/GenBank/DDBJ databases">
        <authorList>
            <person name="Nowell W R."/>
        </authorList>
    </citation>
    <scope>NUCLEOTIDE SEQUENCE</scope>
</reference>
<accession>A0A815WBR3</accession>
<sequence>MKDQRKGNSKNCRRNDGYDDETPSWDFQRFRNFVFTAIIRFLVSTMTINRNQYRTAARSRTPESMETAENDNGDAGDDEGIAPTISEPDALKSSLVHPFRRSNYTIDEPNPFLYSEVCIPYCPDRLENSVVNGMILDNTSSFSPSNVPAFHLSNSVS</sequence>
<feature type="compositionally biased region" description="Acidic residues" evidence="1">
    <location>
        <begin position="66"/>
        <end position="80"/>
    </location>
</feature>
<dbReference type="EMBL" id="CAJOBC010091789">
    <property type="protein sequence ID" value="CAF4403737.1"/>
    <property type="molecule type" value="Genomic_DNA"/>
</dbReference>
<dbReference type="AlphaFoldDB" id="A0A815WBR3"/>
<feature type="non-terminal residue" evidence="2">
    <location>
        <position position="1"/>
    </location>
</feature>
<protein>
    <submittedName>
        <fullName evidence="2">Uncharacterized protein</fullName>
    </submittedName>
</protein>
<evidence type="ECO:0000313" key="3">
    <source>
        <dbReference type="EMBL" id="CAF4403737.1"/>
    </source>
</evidence>
<organism evidence="2 4">
    <name type="scientific">Didymodactylos carnosus</name>
    <dbReference type="NCBI Taxonomy" id="1234261"/>
    <lineage>
        <taxon>Eukaryota</taxon>
        <taxon>Metazoa</taxon>
        <taxon>Spiralia</taxon>
        <taxon>Gnathifera</taxon>
        <taxon>Rotifera</taxon>
        <taxon>Eurotatoria</taxon>
        <taxon>Bdelloidea</taxon>
        <taxon>Philodinida</taxon>
        <taxon>Philodinidae</taxon>
        <taxon>Didymodactylos</taxon>
    </lineage>
</organism>
<gene>
    <name evidence="2" type="ORF">GPM918_LOCUS38755</name>
    <name evidence="3" type="ORF">SRO942_LOCUS39597</name>
</gene>
<proteinExistence type="predicted"/>